<dbReference type="SUPFAM" id="SSF88697">
    <property type="entry name" value="PUA domain-like"/>
    <property type="match status" value="1"/>
</dbReference>
<evidence type="ECO:0000313" key="3">
    <source>
        <dbReference type="Proteomes" id="UP000656813"/>
    </source>
</evidence>
<reference evidence="2" key="1">
    <citation type="journal article" date="2014" name="Int. J. Syst. Evol. Microbiol.">
        <title>Complete genome sequence of Corynebacterium casei LMG S-19264T (=DSM 44701T), isolated from a smear-ripened cheese.</title>
        <authorList>
            <consortium name="US DOE Joint Genome Institute (JGI-PGF)"/>
            <person name="Walter F."/>
            <person name="Albersmeier A."/>
            <person name="Kalinowski J."/>
            <person name="Ruckert C."/>
        </authorList>
    </citation>
    <scope>NUCLEOTIDE SEQUENCE</scope>
    <source>
        <strain evidence="2">CGMCC 1.12777</strain>
    </source>
</reference>
<dbReference type="CDD" id="cd06553">
    <property type="entry name" value="ASCH_Ef3133_like"/>
    <property type="match status" value="1"/>
</dbReference>
<comment type="caution">
    <text evidence="2">The sequence shown here is derived from an EMBL/GenBank/DDBJ whole genome shotgun (WGS) entry which is preliminary data.</text>
</comment>
<keyword evidence="3" id="KW-1185">Reference proteome</keyword>
<dbReference type="EMBL" id="BMFV01000014">
    <property type="protein sequence ID" value="GGH81945.1"/>
    <property type="molecule type" value="Genomic_DNA"/>
</dbReference>
<organism evidence="2 3">
    <name type="scientific">Pullulanibacillus pueri</name>
    <dbReference type="NCBI Taxonomy" id="1437324"/>
    <lineage>
        <taxon>Bacteria</taxon>
        <taxon>Bacillati</taxon>
        <taxon>Bacillota</taxon>
        <taxon>Bacilli</taxon>
        <taxon>Bacillales</taxon>
        <taxon>Sporolactobacillaceae</taxon>
        <taxon>Pullulanibacillus</taxon>
    </lineage>
</organism>
<dbReference type="RefSeq" id="WP_204871302.1">
    <property type="nucleotide sequence ID" value="NZ_BMFV01000014.1"/>
</dbReference>
<dbReference type="InterPro" id="IPR009326">
    <property type="entry name" value="DUF984"/>
</dbReference>
<evidence type="ECO:0000313" key="2">
    <source>
        <dbReference type="EMBL" id="GGH81945.1"/>
    </source>
</evidence>
<protein>
    <submittedName>
        <fullName evidence="2">RNA-binding protein</fullName>
    </submittedName>
</protein>
<dbReference type="PIRSF" id="PIRSF021320">
    <property type="entry name" value="DUF984"/>
    <property type="match status" value="1"/>
</dbReference>
<evidence type="ECO:0000259" key="1">
    <source>
        <dbReference type="SMART" id="SM01022"/>
    </source>
</evidence>
<dbReference type="InterPro" id="IPR015947">
    <property type="entry name" value="PUA-like_sf"/>
</dbReference>
<accession>A0A8J3ELP8</accession>
<dbReference type="Pfam" id="PF04266">
    <property type="entry name" value="ASCH"/>
    <property type="match status" value="1"/>
</dbReference>
<sequence>MEHPSVEMMWQNYRETLGDCSEIKNYNAWHFCNNEGDANTLAELVKRGIKTATSSLHLLYELENEALPQVGEFNIITDWEGRAQAVIETLRVDILPFKEVNAEFAAKEGEGDRTLNYWRDVHIRFFSEELADLKHTFSEDVLVVCETFKVVYK</sequence>
<dbReference type="AlphaFoldDB" id="A0A8J3ELP8"/>
<reference evidence="2" key="2">
    <citation type="submission" date="2020-09" db="EMBL/GenBank/DDBJ databases">
        <authorList>
            <person name="Sun Q."/>
            <person name="Zhou Y."/>
        </authorList>
    </citation>
    <scope>NUCLEOTIDE SEQUENCE</scope>
    <source>
        <strain evidence="2">CGMCC 1.12777</strain>
    </source>
</reference>
<proteinExistence type="predicted"/>
<dbReference type="SMART" id="SM01022">
    <property type="entry name" value="ASCH"/>
    <property type="match status" value="1"/>
</dbReference>
<name>A0A8J3ELP8_9BACL</name>
<dbReference type="InterPro" id="IPR007374">
    <property type="entry name" value="ASCH_domain"/>
</dbReference>
<dbReference type="Gene3D" id="3.10.400.10">
    <property type="entry name" value="Sulfate adenylyltransferase"/>
    <property type="match status" value="1"/>
</dbReference>
<dbReference type="PANTHER" id="PTHR39203:SF1">
    <property type="entry name" value="CYTOPLASMIC PROTEIN"/>
    <property type="match status" value="1"/>
</dbReference>
<feature type="domain" description="ASCH" evidence="1">
    <location>
        <begin position="29"/>
        <end position="152"/>
    </location>
</feature>
<dbReference type="Proteomes" id="UP000656813">
    <property type="component" value="Unassembled WGS sequence"/>
</dbReference>
<gene>
    <name evidence="2" type="ORF">GCM10007096_20590</name>
</gene>
<dbReference type="PANTHER" id="PTHR39203">
    <property type="entry name" value="CYTOPLASMIC PROTEIN-RELATED"/>
    <property type="match status" value="1"/>
</dbReference>